<comment type="subcellular location">
    <subcellularLocation>
        <location evidence="1">Nucleus</location>
    </subcellularLocation>
</comment>
<protein>
    <recommendedName>
        <fullName evidence="9">C2H2-type domain-containing protein</fullName>
    </recommendedName>
</protein>
<proteinExistence type="predicted"/>
<evidence type="ECO:0000256" key="2">
    <source>
        <dbReference type="ARBA" id="ARBA00022723"/>
    </source>
</evidence>
<keyword evidence="5" id="KW-0862">Zinc</keyword>
<dbReference type="SMART" id="SM00355">
    <property type="entry name" value="ZnF_C2H2"/>
    <property type="match status" value="4"/>
</dbReference>
<feature type="region of interest" description="Disordered" evidence="8">
    <location>
        <begin position="1"/>
        <end position="21"/>
    </location>
</feature>
<evidence type="ECO:0000313" key="10">
    <source>
        <dbReference type="EMBL" id="PAV67920.1"/>
    </source>
</evidence>
<name>A0A2A2K202_9BILA</name>
<dbReference type="InterPro" id="IPR050888">
    <property type="entry name" value="ZnF_C2H2-type_TF"/>
</dbReference>
<evidence type="ECO:0000259" key="9">
    <source>
        <dbReference type="PROSITE" id="PS50157"/>
    </source>
</evidence>
<keyword evidence="3" id="KW-0677">Repeat</keyword>
<evidence type="ECO:0000256" key="7">
    <source>
        <dbReference type="PROSITE-ProRule" id="PRU00042"/>
    </source>
</evidence>
<comment type="caution">
    <text evidence="10">The sequence shown here is derived from an EMBL/GenBank/DDBJ whole genome shotgun (WGS) entry which is preliminary data.</text>
</comment>
<dbReference type="PROSITE" id="PS00028">
    <property type="entry name" value="ZINC_FINGER_C2H2_1"/>
    <property type="match status" value="2"/>
</dbReference>
<dbReference type="PROSITE" id="PS50157">
    <property type="entry name" value="ZINC_FINGER_C2H2_2"/>
    <property type="match status" value="1"/>
</dbReference>
<keyword evidence="11" id="KW-1185">Reference proteome</keyword>
<feature type="compositionally biased region" description="Basic and acidic residues" evidence="8">
    <location>
        <begin position="1"/>
        <end position="14"/>
    </location>
</feature>
<dbReference type="GO" id="GO:0005634">
    <property type="term" value="C:nucleus"/>
    <property type="evidence" value="ECO:0007669"/>
    <property type="project" value="UniProtKB-SubCell"/>
</dbReference>
<dbReference type="InterPro" id="IPR013087">
    <property type="entry name" value="Znf_C2H2_type"/>
</dbReference>
<evidence type="ECO:0000256" key="1">
    <source>
        <dbReference type="ARBA" id="ARBA00004123"/>
    </source>
</evidence>
<keyword evidence="6" id="KW-0539">Nucleus</keyword>
<reference evidence="10 11" key="1">
    <citation type="journal article" date="2017" name="Curr. Biol.">
        <title>Genome architecture and evolution of a unichromosomal asexual nematode.</title>
        <authorList>
            <person name="Fradin H."/>
            <person name="Zegar C."/>
            <person name="Gutwein M."/>
            <person name="Lucas J."/>
            <person name="Kovtun M."/>
            <person name="Corcoran D."/>
            <person name="Baugh L.R."/>
            <person name="Kiontke K."/>
            <person name="Gunsalus K."/>
            <person name="Fitch D.H."/>
            <person name="Piano F."/>
        </authorList>
    </citation>
    <scope>NUCLEOTIDE SEQUENCE [LARGE SCALE GENOMIC DNA]</scope>
    <source>
        <strain evidence="10">PF1309</strain>
    </source>
</reference>
<sequence length="327" mass="37321">MSENHSKTSDRSNENRATPTATVFIKTEIDEEINLELDETPRNEDETEKFSLSNSGVQPVNCQMCNCSFTNIADLQTHTIEAHVPRTSGSTVDSPSLVCPHCELGFSSLLQFASHMKQHISTSPSPQATPVFLCQICGLSFGNEQATPITTFKDIYNYSTFAQSVRKYSRASWILRQSLRTQIQLKLHAHFHYSNSSEVKEEEKSVITEKEAESTSHEKIDDTDQNLLKSPENFVTNPELQTIFDQIMEEPANSLKPKIPTIPKYVKKSEKRKLCCGLAFKTKHRYERHLRKHDHIKHKVCQICGEKATNQEEHMKMHRLNIQSTVI</sequence>
<feature type="compositionally biased region" description="Basic and acidic residues" evidence="8">
    <location>
        <begin position="202"/>
        <end position="222"/>
    </location>
</feature>
<dbReference type="PANTHER" id="PTHR24406">
    <property type="entry name" value="TRANSCRIPTIONAL REPRESSOR CTCFL-RELATED"/>
    <property type="match status" value="1"/>
</dbReference>
<keyword evidence="4 7" id="KW-0863">Zinc-finger</keyword>
<dbReference type="Proteomes" id="UP000218231">
    <property type="component" value="Unassembled WGS sequence"/>
</dbReference>
<dbReference type="STRING" id="2018661.A0A2A2K202"/>
<feature type="region of interest" description="Disordered" evidence="8">
    <location>
        <begin position="202"/>
        <end position="226"/>
    </location>
</feature>
<evidence type="ECO:0000256" key="5">
    <source>
        <dbReference type="ARBA" id="ARBA00022833"/>
    </source>
</evidence>
<keyword evidence="2" id="KW-0479">Metal-binding</keyword>
<organism evidence="10 11">
    <name type="scientific">Diploscapter pachys</name>
    <dbReference type="NCBI Taxonomy" id="2018661"/>
    <lineage>
        <taxon>Eukaryota</taxon>
        <taxon>Metazoa</taxon>
        <taxon>Ecdysozoa</taxon>
        <taxon>Nematoda</taxon>
        <taxon>Chromadorea</taxon>
        <taxon>Rhabditida</taxon>
        <taxon>Rhabditina</taxon>
        <taxon>Rhabditomorpha</taxon>
        <taxon>Rhabditoidea</taxon>
        <taxon>Rhabditidae</taxon>
        <taxon>Diploscapter</taxon>
    </lineage>
</organism>
<dbReference type="EMBL" id="LIAE01009866">
    <property type="protein sequence ID" value="PAV67920.1"/>
    <property type="molecule type" value="Genomic_DNA"/>
</dbReference>
<dbReference type="GO" id="GO:0008270">
    <property type="term" value="F:zinc ion binding"/>
    <property type="evidence" value="ECO:0007669"/>
    <property type="project" value="UniProtKB-KW"/>
</dbReference>
<dbReference type="AlphaFoldDB" id="A0A2A2K202"/>
<feature type="domain" description="C2H2-type" evidence="9">
    <location>
        <begin position="97"/>
        <end position="124"/>
    </location>
</feature>
<accession>A0A2A2K202</accession>
<dbReference type="OrthoDB" id="10014897at2759"/>
<evidence type="ECO:0000256" key="3">
    <source>
        <dbReference type="ARBA" id="ARBA00022737"/>
    </source>
</evidence>
<evidence type="ECO:0000313" key="11">
    <source>
        <dbReference type="Proteomes" id="UP000218231"/>
    </source>
</evidence>
<evidence type="ECO:0000256" key="4">
    <source>
        <dbReference type="ARBA" id="ARBA00022771"/>
    </source>
</evidence>
<gene>
    <name evidence="10" type="ORF">WR25_22194</name>
</gene>
<dbReference type="Gene3D" id="3.30.160.60">
    <property type="entry name" value="Classic Zinc Finger"/>
    <property type="match status" value="1"/>
</dbReference>
<evidence type="ECO:0000256" key="6">
    <source>
        <dbReference type="ARBA" id="ARBA00023242"/>
    </source>
</evidence>
<evidence type="ECO:0000256" key="8">
    <source>
        <dbReference type="SAM" id="MobiDB-lite"/>
    </source>
</evidence>